<evidence type="ECO:0000256" key="1">
    <source>
        <dbReference type="SAM" id="Phobius"/>
    </source>
</evidence>
<comment type="caution">
    <text evidence="3">The sequence shown here is derived from an EMBL/GenBank/DDBJ whole genome shotgun (WGS) entry which is preliminary data.</text>
</comment>
<keyword evidence="1" id="KW-1133">Transmembrane helix</keyword>
<accession>A0A0F3NEK6</accession>
<feature type="signal peptide" evidence="2">
    <location>
        <begin position="1"/>
        <end position="17"/>
    </location>
</feature>
<keyword evidence="1" id="KW-0472">Membrane</keyword>
<keyword evidence="1" id="KW-0812">Transmembrane</keyword>
<organism evidence="3 4">
    <name type="scientific">Anaplasma phagocytophilum str. ApNP</name>
    <dbReference type="NCBI Taxonomy" id="1359153"/>
    <lineage>
        <taxon>Bacteria</taxon>
        <taxon>Pseudomonadati</taxon>
        <taxon>Pseudomonadota</taxon>
        <taxon>Alphaproteobacteria</taxon>
        <taxon>Rickettsiales</taxon>
        <taxon>Anaplasmataceae</taxon>
        <taxon>Anaplasma</taxon>
        <taxon>phagocytophilum group</taxon>
    </lineage>
</organism>
<name>A0A0F3NEK6_ANAPH</name>
<evidence type="ECO:0000313" key="3">
    <source>
        <dbReference type="EMBL" id="KJV66475.1"/>
    </source>
</evidence>
<dbReference type="AlphaFoldDB" id="A0A0F3NEK6"/>
<protein>
    <submittedName>
        <fullName evidence="3">Uncharacterized protein</fullName>
    </submittedName>
</protein>
<dbReference type="Pfam" id="PF11874">
    <property type="entry name" value="DUF3394"/>
    <property type="match status" value="1"/>
</dbReference>
<proteinExistence type="predicted"/>
<dbReference type="EMBL" id="LANW01000001">
    <property type="protein sequence ID" value="KJV66475.1"/>
    <property type="molecule type" value="Genomic_DNA"/>
</dbReference>
<feature type="chain" id="PRO_5002465062" evidence="2">
    <location>
        <begin position="18"/>
        <end position="150"/>
    </location>
</feature>
<dbReference type="Proteomes" id="UP000033385">
    <property type="component" value="Unassembled WGS sequence"/>
</dbReference>
<sequence length="150" mass="16472">MILLVLAFALMSPNYIAGLISSNRTDVTFEQSTMHMGKGDSITVNFDRSIGEKVKSGYVVVPVRDGFEGSVFRMLKDRVGLVVERIDGAMVVQSIYRGSYVAEDIESGDVITGLVISRKNENGDYVSVAAILMLVLLAFFQARTRDNIGR</sequence>
<evidence type="ECO:0000256" key="2">
    <source>
        <dbReference type="SAM" id="SignalP"/>
    </source>
</evidence>
<feature type="transmembrane region" description="Helical" evidence="1">
    <location>
        <begin position="125"/>
        <end position="142"/>
    </location>
</feature>
<dbReference type="InterPro" id="IPR021814">
    <property type="entry name" value="DUF3394"/>
</dbReference>
<reference evidence="3 4" key="1">
    <citation type="submission" date="2015-01" db="EMBL/GenBank/DDBJ databases">
        <title>Genome Sequencing of Rickettsiales.</title>
        <authorList>
            <person name="Daugherty S.C."/>
            <person name="Su Q."/>
            <person name="Abolude K."/>
            <person name="Beier-Sexton M."/>
            <person name="Carlyon J.A."/>
            <person name="Carter R."/>
            <person name="Day N.P."/>
            <person name="Dumler S.J."/>
            <person name="Dyachenko V."/>
            <person name="Godinez A."/>
            <person name="Kurtti T.J."/>
            <person name="Lichay M."/>
            <person name="Mullins K.E."/>
            <person name="Ott S."/>
            <person name="Pappas-Brown V."/>
            <person name="Paris D.H."/>
            <person name="Patel P."/>
            <person name="Richards A.L."/>
            <person name="Sadzewicz L."/>
            <person name="Sears K."/>
            <person name="Seidman D."/>
            <person name="Sengamalay N."/>
            <person name="Stenos J."/>
            <person name="Tallon L.J."/>
            <person name="Vincent G."/>
            <person name="Fraser C.M."/>
            <person name="Munderloh U."/>
            <person name="Dunning-Hotopp J.C."/>
        </authorList>
    </citation>
    <scope>NUCLEOTIDE SEQUENCE [LARGE SCALE GENOMIC DNA]</scope>
    <source>
        <strain evidence="3 4">ApNP</strain>
    </source>
</reference>
<dbReference type="PATRIC" id="fig|1359153.3.peg.1271"/>
<gene>
    <name evidence="3" type="ORF">APHNP_1237</name>
</gene>
<keyword evidence="2" id="KW-0732">Signal</keyword>
<evidence type="ECO:0000313" key="4">
    <source>
        <dbReference type="Proteomes" id="UP000033385"/>
    </source>
</evidence>